<protein>
    <submittedName>
        <fullName evidence="1">10677_t:CDS:1</fullName>
    </submittedName>
</protein>
<dbReference type="AlphaFoldDB" id="A0A9N9G5Y9"/>
<dbReference type="PANTHER" id="PTHR34415:SF1">
    <property type="entry name" value="INTEGRASE CATALYTIC DOMAIN-CONTAINING PROTEIN"/>
    <property type="match status" value="1"/>
</dbReference>
<sequence>MEYNIYSSNSSTNKIIIAALEDLNNTFFVEHLDSESDKESNSLSDVELISDIDDDIFLSKLNEFNFVDVEDSYIEDKIYDELKLNIQIFFEKGKCSYHSELPCFIKIGYEKFLARQAEFESLDKNMRDMVIKGQFIAFQKICHNTYLALVGISHKYLENLKWHLQEHGLEERIHSNTGRASNNMKRIEVNYNVTYDLFKFLKNYSNIHAYKNNYEKDVRVMSETTFIKIWKILILSLQFMSPKSDLYETCKTLKMDIQQAMQYEKKLELTNNYIAHLNRAQKERDHYNNNIKNVVKDEKCNSNKVSSQQIGHLYFKNWQKMHLFGVCNTGNFPHTQQTNYVIDEAEMPNDINTVDDVVSIINHSTLIDFNIAQHYLNGEGFQYYNFKNYFEAFKKLPNIQKYHHFYFNSQNPGVVFYKNDLDNDYKNFTIRSFSFNTNTLLSTIEVSPLSLKRQEELYKEIAPYIDLPFHDITCSKPE</sequence>
<proteinExistence type="predicted"/>
<comment type="caution">
    <text evidence="1">The sequence shown here is derived from an EMBL/GenBank/DDBJ whole genome shotgun (WGS) entry which is preliminary data.</text>
</comment>
<dbReference type="OrthoDB" id="2377301at2759"/>
<accession>A0A9N9G5Y9</accession>
<gene>
    <name evidence="1" type="ORF">CPELLU_LOCUS6368</name>
</gene>
<name>A0A9N9G5Y9_9GLOM</name>
<feature type="non-terminal residue" evidence="1">
    <location>
        <position position="478"/>
    </location>
</feature>
<dbReference type="PANTHER" id="PTHR34415">
    <property type="entry name" value="INTEGRASE CATALYTIC DOMAIN-CONTAINING PROTEIN"/>
    <property type="match status" value="1"/>
</dbReference>
<dbReference type="EMBL" id="CAJVQA010003932">
    <property type="protein sequence ID" value="CAG8587218.1"/>
    <property type="molecule type" value="Genomic_DNA"/>
</dbReference>
<evidence type="ECO:0000313" key="2">
    <source>
        <dbReference type="Proteomes" id="UP000789759"/>
    </source>
</evidence>
<evidence type="ECO:0000313" key="1">
    <source>
        <dbReference type="EMBL" id="CAG8587218.1"/>
    </source>
</evidence>
<organism evidence="1 2">
    <name type="scientific">Cetraspora pellucida</name>
    <dbReference type="NCBI Taxonomy" id="1433469"/>
    <lineage>
        <taxon>Eukaryota</taxon>
        <taxon>Fungi</taxon>
        <taxon>Fungi incertae sedis</taxon>
        <taxon>Mucoromycota</taxon>
        <taxon>Glomeromycotina</taxon>
        <taxon>Glomeromycetes</taxon>
        <taxon>Diversisporales</taxon>
        <taxon>Gigasporaceae</taxon>
        <taxon>Cetraspora</taxon>
    </lineage>
</organism>
<reference evidence="1" key="1">
    <citation type="submission" date="2021-06" db="EMBL/GenBank/DDBJ databases">
        <authorList>
            <person name="Kallberg Y."/>
            <person name="Tangrot J."/>
            <person name="Rosling A."/>
        </authorList>
    </citation>
    <scope>NUCLEOTIDE SEQUENCE</scope>
    <source>
        <strain evidence="1">FL966</strain>
    </source>
</reference>
<keyword evidence="2" id="KW-1185">Reference proteome</keyword>
<dbReference type="Proteomes" id="UP000789759">
    <property type="component" value="Unassembled WGS sequence"/>
</dbReference>